<keyword evidence="3" id="KW-0472">Membrane</keyword>
<dbReference type="GO" id="GO:0005730">
    <property type="term" value="C:nucleolus"/>
    <property type="evidence" value="ECO:0007669"/>
    <property type="project" value="TreeGrafter"/>
</dbReference>
<organism evidence="4 5">
    <name type="scientific">Oldenlandia corymbosa var. corymbosa</name>
    <dbReference type="NCBI Taxonomy" id="529605"/>
    <lineage>
        <taxon>Eukaryota</taxon>
        <taxon>Viridiplantae</taxon>
        <taxon>Streptophyta</taxon>
        <taxon>Embryophyta</taxon>
        <taxon>Tracheophyta</taxon>
        <taxon>Spermatophyta</taxon>
        <taxon>Magnoliopsida</taxon>
        <taxon>eudicotyledons</taxon>
        <taxon>Gunneridae</taxon>
        <taxon>Pentapetalae</taxon>
        <taxon>asterids</taxon>
        <taxon>lamiids</taxon>
        <taxon>Gentianales</taxon>
        <taxon>Rubiaceae</taxon>
        <taxon>Rubioideae</taxon>
        <taxon>Spermacoceae</taxon>
        <taxon>Hedyotis-Oldenlandia complex</taxon>
        <taxon>Oldenlandia</taxon>
    </lineage>
</organism>
<dbReference type="Gene3D" id="3.30.70.3250">
    <property type="entry name" value="Ribonuclease P, Pop5 subunit"/>
    <property type="match status" value="1"/>
</dbReference>
<gene>
    <name evidence="4" type="ORF">OLC1_LOCUS24964</name>
</gene>
<dbReference type="EMBL" id="CATKSE010000001">
    <property type="protein sequence ID" value="CAI9087018.1"/>
    <property type="molecule type" value="Genomic_DNA"/>
</dbReference>
<dbReference type="Pfam" id="PF01900">
    <property type="entry name" value="RNase_P_Rpp14"/>
    <property type="match status" value="1"/>
</dbReference>
<protein>
    <submittedName>
        <fullName evidence="4">OLC1v1020971C1</fullName>
    </submittedName>
</protein>
<dbReference type="PANTHER" id="PTHR15441">
    <property type="entry name" value="RIBONUCLEASE P PROTEIN SUBUNIT P14"/>
    <property type="match status" value="1"/>
</dbReference>
<evidence type="ECO:0000256" key="2">
    <source>
        <dbReference type="ARBA" id="ARBA00022694"/>
    </source>
</evidence>
<comment type="caution">
    <text evidence="4">The sequence shown here is derived from an EMBL/GenBank/DDBJ whole genome shotgun (WGS) entry which is preliminary data.</text>
</comment>
<feature type="transmembrane region" description="Helical" evidence="3">
    <location>
        <begin position="52"/>
        <end position="72"/>
    </location>
</feature>
<evidence type="ECO:0000256" key="3">
    <source>
        <dbReference type="SAM" id="Phobius"/>
    </source>
</evidence>
<dbReference type="Proteomes" id="UP001161247">
    <property type="component" value="Unassembled WGS sequence"/>
</dbReference>
<dbReference type="GO" id="GO:0001682">
    <property type="term" value="P:tRNA 5'-leader removal"/>
    <property type="evidence" value="ECO:0007669"/>
    <property type="project" value="InterPro"/>
</dbReference>
<feature type="transmembrane region" description="Helical" evidence="3">
    <location>
        <begin position="15"/>
        <end position="32"/>
    </location>
</feature>
<keyword evidence="3" id="KW-1133">Transmembrane helix</keyword>
<evidence type="ECO:0000313" key="5">
    <source>
        <dbReference type="Proteomes" id="UP001161247"/>
    </source>
</evidence>
<comment type="similarity">
    <text evidence="1">Belongs to the eukaryotic/archaeal RNase P protein component 2 family.</text>
</comment>
<name>A0AAV1BVV5_OLDCO</name>
<dbReference type="SUPFAM" id="SSF160350">
    <property type="entry name" value="Rnp2-like"/>
    <property type="match status" value="1"/>
</dbReference>
<dbReference type="AlphaFoldDB" id="A0AAV1BVV5"/>
<reference evidence="4" key="1">
    <citation type="submission" date="2023-03" db="EMBL/GenBank/DDBJ databases">
        <authorList>
            <person name="Julca I."/>
        </authorList>
    </citation>
    <scope>NUCLEOTIDE SEQUENCE</scope>
</reference>
<evidence type="ECO:0000313" key="4">
    <source>
        <dbReference type="EMBL" id="CAI9087018.1"/>
    </source>
</evidence>
<sequence>MGLTYELPTRVQPKLPSLITVALPFASAVSFLDFRSTPPRRLISRHKHSVPVSVLCLFCLVLGVPVAPNYAFQLCCTFSDRRTKSAVMVGFKNRYLVMEVLLDPTKDQVEYEPVVITQLNLFNAIKESMLMNFGECGLASSLHSFQVKYVNPITKLCIIRTSREDYQRVWAAITLVRSIVNCSVIINLLDLSGNIKACKNAALKCDQLKFEQYKSTPRVQISDAVLQNMQNCIEKIKVLES</sequence>
<dbReference type="FunFam" id="3.30.70.3250:FF:000003">
    <property type="entry name" value="Ribonuclease P/MRP protein subunit POP5"/>
    <property type="match status" value="1"/>
</dbReference>
<dbReference type="GO" id="GO:0000172">
    <property type="term" value="C:ribonuclease MRP complex"/>
    <property type="evidence" value="ECO:0007669"/>
    <property type="project" value="TreeGrafter"/>
</dbReference>
<dbReference type="InterPro" id="IPR038085">
    <property type="entry name" value="Rnp2-like_sf"/>
</dbReference>
<accession>A0AAV1BVV5</accession>
<proteinExistence type="inferred from homology"/>
<keyword evidence="2" id="KW-0819">tRNA processing</keyword>
<dbReference type="GO" id="GO:0030681">
    <property type="term" value="C:multimeric ribonuclease P complex"/>
    <property type="evidence" value="ECO:0007669"/>
    <property type="project" value="TreeGrafter"/>
</dbReference>
<evidence type="ECO:0000256" key="1">
    <source>
        <dbReference type="ARBA" id="ARBA00010800"/>
    </source>
</evidence>
<dbReference type="PANTHER" id="PTHR15441:SF2">
    <property type="entry name" value="RIBONUCLEASE P_MRP PROTEIN SUBUNIT POP5"/>
    <property type="match status" value="1"/>
</dbReference>
<dbReference type="GO" id="GO:0033204">
    <property type="term" value="F:ribonuclease P RNA binding"/>
    <property type="evidence" value="ECO:0007669"/>
    <property type="project" value="TreeGrafter"/>
</dbReference>
<dbReference type="InterPro" id="IPR002759">
    <property type="entry name" value="Pop5/Rpp14/Rnp2-like"/>
</dbReference>
<keyword evidence="3" id="KW-0812">Transmembrane</keyword>
<keyword evidence="5" id="KW-1185">Reference proteome</keyword>